<accession>A0A6V7U183</accession>
<dbReference type="Gene3D" id="3.40.50.2020">
    <property type="match status" value="1"/>
</dbReference>
<evidence type="ECO:0000313" key="3">
    <source>
        <dbReference type="Proteomes" id="UP000580250"/>
    </source>
</evidence>
<dbReference type="Proteomes" id="UP000580250">
    <property type="component" value="Unassembled WGS sequence"/>
</dbReference>
<evidence type="ECO:0000313" key="2">
    <source>
        <dbReference type="EMBL" id="CAD2140400.1"/>
    </source>
</evidence>
<gene>
    <name evidence="2" type="ORF">MENT_LOCUS6487</name>
</gene>
<dbReference type="InterPro" id="IPR000836">
    <property type="entry name" value="PRTase_dom"/>
</dbReference>
<dbReference type="AlphaFoldDB" id="A0A6V7U183"/>
<dbReference type="EMBL" id="CAJEWN010000025">
    <property type="protein sequence ID" value="CAD2140400.1"/>
    <property type="molecule type" value="Genomic_DNA"/>
</dbReference>
<organism evidence="2 3">
    <name type="scientific">Meloidogyne enterolobii</name>
    <name type="common">Root-knot nematode worm</name>
    <name type="synonym">Meloidogyne mayaguensis</name>
    <dbReference type="NCBI Taxonomy" id="390850"/>
    <lineage>
        <taxon>Eukaryota</taxon>
        <taxon>Metazoa</taxon>
        <taxon>Ecdysozoa</taxon>
        <taxon>Nematoda</taxon>
        <taxon>Chromadorea</taxon>
        <taxon>Rhabditida</taxon>
        <taxon>Tylenchina</taxon>
        <taxon>Tylenchomorpha</taxon>
        <taxon>Tylenchoidea</taxon>
        <taxon>Meloidogynidae</taxon>
        <taxon>Meloidogyninae</taxon>
        <taxon>Meloidogyne</taxon>
    </lineage>
</organism>
<feature type="domain" description="Phosphoribosyltransferase" evidence="1">
    <location>
        <begin position="4"/>
        <end position="115"/>
    </location>
</feature>
<dbReference type="OrthoDB" id="10257085at2759"/>
<proteinExistence type="predicted"/>
<reference evidence="2 3" key="1">
    <citation type="submission" date="2020-08" db="EMBL/GenBank/DDBJ databases">
        <authorList>
            <person name="Koutsovoulos G."/>
            <person name="Danchin GJ E."/>
        </authorList>
    </citation>
    <scope>NUCLEOTIDE SEQUENCE [LARGE SCALE GENOMIC DNA]</scope>
</reference>
<dbReference type="Pfam" id="PF14681">
    <property type="entry name" value="UPRTase"/>
    <property type="match status" value="1"/>
</dbReference>
<sequence length="155" mass="17176">MVTGDSLEKSLRSLTGKFGTLLIQTNEQTQDPELYYLRLPKKLNQYKIILIDTTVLTGAAAIMAIRILLDHDVREEDILFVSLLMTEASVHSLAYAFPKVKLLTTAVHHTLNKQFSARCRSNNLVEIPNFGAEAVGLVTTDDEDERAETGVNVAS</sequence>
<dbReference type="InterPro" id="IPR029057">
    <property type="entry name" value="PRTase-like"/>
</dbReference>
<comment type="caution">
    <text evidence="2">The sequence shown here is derived from an EMBL/GenBank/DDBJ whole genome shotgun (WGS) entry which is preliminary data.</text>
</comment>
<dbReference type="SUPFAM" id="SSF53271">
    <property type="entry name" value="PRTase-like"/>
    <property type="match status" value="1"/>
</dbReference>
<protein>
    <recommendedName>
        <fullName evidence="1">Phosphoribosyltransferase domain-containing protein</fullName>
    </recommendedName>
</protein>
<evidence type="ECO:0000259" key="1">
    <source>
        <dbReference type="Pfam" id="PF14681"/>
    </source>
</evidence>
<name>A0A6V7U183_MELEN</name>